<comment type="subunit">
    <text evidence="9">At low DSF concentrations, interacts with RpfF.</text>
</comment>
<evidence type="ECO:0000256" key="1">
    <source>
        <dbReference type="ARBA" id="ARBA00000085"/>
    </source>
</evidence>
<dbReference type="SUPFAM" id="SSF52172">
    <property type="entry name" value="CheY-like"/>
    <property type="match status" value="1"/>
</dbReference>
<evidence type="ECO:0000256" key="5">
    <source>
        <dbReference type="ARBA" id="ARBA00022741"/>
    </source>
</evidence>
<dbReference type="PROSITE" id="PS50110">
    <property type="entry name" value="RESPONSE_REGULATORY"/>
    <property type="match status" value="1"/>
</dbReference>
<dbReference type="Pfam" id="PF08447">
    <property type="entry name" value="PAS_3"/>
    <property type="match status" value="1"/>
</dbReference>
<keyword evidence="8" id="KW-0902">Two-component regulatory system</keyword>
<dbReference type="GO" id="GO:0006355">
    <property type="term" value="P:regulation of DNA-templated transcription"/>
    <property type="evidence" value="ECO:0007669"/>
    <property type="project" value="InterPro"/>
</dbReference>
<dbReference type="InterPro" id="IPR001789">
    <property type="entry name" value="Sig_transdc_resp-reg_receiver"/>
</dbReference>
<evidence type="ECO:0000256" key="7">
    <source>
        <dbReference type="ARBA" id="ARBA00022840"/>
    </source>
</evidence>
<evidence type="ECO:0000256" key="11">
    <source>
        <dbReference type="PROSITE-ProRule" id="PRU00169"/>
    </source>
</evidence>
<dbReference type="Pfam" id="PF00989">
    <property type="entry name" value="PAS"/>
    <property type="match status" value="1"/>
</dbReference>
<dbReference type="InterPro" id="IPR029016">
    <property type="entry name" value="GAF-like_dom_sf"/>
</dbReference>
<dbReference type="Gene3D" id="2.10.70.100">
    <property type="match status" value="1"/>
</dbReference>
<dbReference type="InterPro" id="IPR013655">
    <property type="entry name" value="PAS_fold_3"/>
</dbReference>
<feature type="domain" description="PAC" evidence="15">
    <location>
        <begin position="625"/>
        <end position="677"/>
    </location>
</feature>
<dbReference type="InterPro" id="IPR001610">
    <property type="entry name" value="PAC"/>
</dbReference>
<dbReference type="CDD" id="cd16922">
    <property type="entry name" value="HATPase_EvgS-ArcB-TorS-like"/>
    <property type="match status" value="1"/>
</dbReference>
<reference evidence="16 17" key="1">
    <citation type="submission" date="2017-05" db="EMBL/GenBank/DDBJ databases">
        <authorList>
            <person name="Varghese N."/>
            <person name="Submissions S."/>
        </authorList>
    </citation>
    <scope>NUCLEOTIDE SEQUENCE [LARGE SCALE GENOMIC DNA]</scope>
    <source>
        <strain evidence="16 17">DSM 19036</strain>
    </source>
</reference>
<evidence type="ECO:0000259" key="12">
    <source>
        <dbReference type="PROSITE" id="PS50109"/>
    </source>
</evidence>
<keyword evidence="6" id="KW-0418">Kinase</keyword>
<dbReference type="SUPFAM" id="SSF55874">
    <property type="entry name" value="ATPase domain of HSP90 chaperone/DNA topoisomerase II/histidine kinase"/>
    <property type="match status" value="1"/>
</dbReference>
<dbReference type="SMART" id="SM00091">
    <property type="entry name" value="PAS"/>
    <property type="match status" value="3"/>
</dbReference>
<dbReference type="RefSeq" id="WP_142529533.1">
    <property type="nucleotide sequence ID" value="NZ_CBCSJO010000009.1"/>
</dbReference>
<dbReference type="Proteomes" id="UP000320300">
    <property type="component" value="Unassembled WGS sequence"/>
</dbReference>
<name>A0A521ETA1_9SPHI</name>
<dbReference type="NCBIfam" id="TIGR00229">
    <property type="entry name" value="sensory_box"/>
    <property type="match status" value="3"/>
</dbReference>
<dbReference type="InterPro" id="IPR035965">
    <property type="entry name" value="PAS-like_dom_sf"/>
</dbReference>
<dbReference type="OrthoDB" id="9811889at2"/>
<dbReference type="Pfam" id="PF13426">
    <property type="entry name" value="PAS_9"/>
    <property type="match status" value="1"/>
</dbReference>
<feature type="domain" description="PAC" evidence="15">
    <location>
        <begin position="484"/>
        <end position="535"/>
    </location>
</feature>
<feature type="domain" description="PAS" evidence="14">
    <location>
        <begin position="166"/>
        <end position="236"/>
    </location>
</feature>
<dbReference type="InterPro" id="IPR036890">
    <property type="entry name" value="HATPase_C_sf"/>
</dbReference>
<keyword evidence="5" id="KW-0547">Nucleotide-binding</keyword>
<dbReference type="Gene3D" id="3.30.450.40">
    <property type="match status" value="1"/>
</dbReference>
<accession>A0A521ETA1</accession>
<evidence type="ECO:0000256" key="9">
    <source>
        <dbReference type="ARBA" id="ARBA00064003"/>
    </source>
</evidence>
<dbReference type="EMBL" id="FXTN01000009">
    <property type="protein sequence ID" value="SMO87134.1"/>
    <property type="molecule type" value="Genomic_DNA"/>
</dbReference>
<dbReference type="FunFam" id="3.30.565.10:FF:000010">
    <property type="entry name" value="Sensor histidine kinase RcsC"/>
    <property type="match status" value="1"/>
</dbReference>
<dbReference type="SUPFAM" id="SSF55781">
    <property type="entry name" value="GAF domain-like"/>
    <property type="match status" value="1"/>
</dbReference>
<comment type="catalytic activity">
    <reaction evidence="1">
        <text>ATP + protein L-histidine = ADP + protein N-phospho-L-histidine.</text>
        <dbReference type="EC" id="2.7.13.3"/>
    </reaction>
</comment>
<dbReference type="PROSITE" id="PS50113">
    <property type="entry name" value="PAC"/>
    <property type="match status" value="2"/>
</dbReference>
<dbReference type="InterPro" id="IPR000700">
    <property type="entry name" value="PAS-assoc_C"/>
</dbReference>
<evidence type="ECO:0000256" key="6">
    <source>
        <dbReference type="ARBA" id="ARBA00022777"/>
    </source>
</evidence>
<dbReference type="Pfam" id="PF02518">
    <property type="entry name" value="HATPase_c"/>
    <property type="match status" value="1"/>
</dbReference>
<dbReference type="GO" id="GO:0005524">
    <property type="term" value="F:ATP binding"/>
    <property type="evidence" value="ECO:0007669"/>
    <property type="project" value="UniProtKB-KW"/>
</dbReference>
<dbReference type="InterPro" id="IPR004358">
    <property type="entry name" value="Sig_transdc_His_kin-like_C"/>
</dbReference>
<evidence type="ECO:0000313" key="17">
    <source>
        <dbReference type="Proteomes" id="UP000320300"/>
    </source>
</evidence>
<evidence type="ECO:0000259" key="14">
    <source>
        <dbReference type="PROSITE" id="PS50112"/>
    </source>
</evidence>
<evidence type="ECO:0000256" key="4">
    <source>
        <dbReference type="ARBA" id="ARBA00022679"/>
    </source>
</evidence>
<dbReference type="Pfam" id="PF00512">
    <property type="entry name" value="HisKA"/>
    <property type="match status" value="1"/>
</dbReference>
<evidence type="ECO:0000259" key="13">
    <source>
        <dbReference type="PROSITE" id="PS50110"/>
    </source>
</evidence>
<dbReference type="PRINTS" id="PR00344">
    <property type="entry name" value="BCTRLSENSOR"/>
</dbReference>
<dbReference type="Pfam" id="PF00072">
    <property type="entry name" value="Response_reg"/>
    <property type="match status" value="1"/>
</dbReference>
<dbReference type="FunFam" id="1.10.287.130:FF:000002">
    <property type="entry name" value="Two-component osmosensing histidine kinase"/>
    <property type="match status" value="1"/>
</dbReference>
<dbReference type="PROSITE" id="PS50112">
    <property type="entry name" value="PAS"/>
    <property type="match status" value="3"/>
</dbReference>
<proteinExistence type="predicted"/>
<evidence type="ECO:0000259" key="15">
    <source>
        <dbReference type="PROSITE" id="PS50113"/>
    </source>
</evidence>
<evidence type="ECO:0000313" key="16">
    <source>
        <dbReference type="EMBL" id="SMO87134.1"/>
    </source>
</evidence>
<feature type="domain" description="PAS" evidence="14">
    <location>
        <begin position="536"/>
        <end position="608"/>
    </location>
</feature>
<dbReference type="PANTHER" id="PTHR45339">
    <property type="entry name" value="HYBRID SIGNAL TRANSDUCTION HISTIDINE KINASE J"/>
    <property type="match status" value="1"/>
</dbReference>
<dbReference type="InterPro" id="IPR003018">
    <property type="entry name" value="GAF"/>
</dbReference>
<feature type="domain" description="Histidine kinase" evidence="12">
    <location>
        <begin position="695"/>
        <end position="916"/>
    </location>
</feature>
<dbReference type="SUPFAM" id="SSF47384">
    <property type="entry name" value="Homodimeric domain of signal transducing histidine kinase"/>
    <property type="match status" value="1"/>
</dbReference>
<feature type="modified residue" description="4-aspartylphosphate" evidence="11">
    <location>
        <position position="995"/>
    </location>
</feature>
<dbReference type="AlphaFoldDB" id="A0A521ETA1"/>
<dbReference type="Pfam" id="PF01590">
    <property type="entry name" value="GAF"/>
    <property type="match status" value="1"/>
</dbReference>
<dbReference type="Gene3D" id="3.40.50.2300">
    <property type="match status" value="1"/>
</dbReference>
<dbReference type="CDD" id="cd00082">
    <property type="entry name" value="HisKA"/>
    <property type="match status" value="1"/>
</dbReference>
<dbReference type="InterPro" id="IPR000014">
    <property type="entry name" value="PAS"/>
</dbReference>
<dbReference type="Gene3D" id="3.30.450.20">
    <property type="entry name" value="PAS domain"/>
    <property type="match status" value="4"/>
</dbReference>
<sequence>MTKIPIPANENERLAALHNYAILDSLNENEFDRITELASLVCDCPVALISFIDEKRQWFKSILGFPAQETYRDLSFCQYTIMDTELFEVRDAILDERFKDYDMVLNDPNIRFYAGCPLTDPDGYALGSLAVIDYQPKILSEKQRRSLVLLAGEIMALITERRQKEELRHFEKIFKLSNDLICINDSQGLFKKVNPSFTKILGWDTSFFLGKPVMDLVHPEDLSSSRQVHETLLMGQSTIQFTHRLITKDGNYKSVQWTITPEIATGQLFAIGRDITEEKLKEERLAASEEKLRVFFENAQGLMCTHDLHGNFLSFNQSGAALLGYTREEICHLSLFDIVPEGRSADISHYLFDIKKTGTAKGQMVIRHKDGSSFVWMFNNVLSGNGGEEPYVICNAADIDDRYHLINDLQRTREMLVQTNEVARVGGWELDFKTQEVYWTAVTKEMHGIDTNAMPGNVIDFYRGANRDIMNNAVELAVNYGKSWDLELQIVNTRGEEVWIRSIGHTEFENGTCKRIFGTIQDINDKKTAELEVTRSRKLLDDILNAATEVSIIATDPHGAVTVFNTGAERLLGYKAQEVLGKQAADIFHLPEEIEALDREFSDDPRDRVYGFDVFTRKLGRQSFEQREFTYVCKDRTHRIVSLMGTPIRDAENHIIGYLGIGVDVTATVKQREELQVAKEIAEQANMAKSEFLANMSHEIRTPLNGIIGFTDLVLKTELDERQQQYLSIVNQSAESLLTIINDILDFAKIEAGRMDLNIEKCDIYQLAADATDIITHTIRQKGLSMLMNISPHLPRFVWADAVRLKQVLINLLGNASKFTENGEIELKIELLAANKGRSTLRFGVRDTGIGISKNKQGKIFEAFSQEDGSVTKRYGGTGLGLTISNKLLGLMGSQLHLESEAGEGSLFYFDLAFKAEAGNADEIQVPGLPGNAGVMGTFTSPLTILIAEDNPVNMLLTKTVVKRIVPNARLIEAFNGREALTCCSVSLPDLILMDIQMPDMNGYEATTRIRALEQDGHVPIIAVTASCLRSDKKRCYDAGMDDVVTKPFVEETIASVIQRWVLKK</sequence>
<dbReference type="SMART" id="SM00387">
    <property type="entry name" value="HATPase_c"/>
    <property type="match status" value="1"/>
</dbReference>
<dbReference type="SMART" id="SM00388">
    <property type="entry name" value="HisKA"/>
    <property type="match status" value="1"/>
</dbReference>
<dbReference type="InterPro" id="IPR013767">
    <property type="entry name" value="PAS_fold"/>
</dbReference>
<dbReference type="CDD" id="cd00130">
    <property type="entry name" value="PAS"/>
    <property type="match status" value="3"/>
</dbReference>
<dbReference type="InterPro" id="IPR005467">
    <property type="entry name" value="His_kinase_dom"/>
</dbReference>
<keyword evidence="4" id="KW-0808">Transferase</keyword>
<keyword evidence="7" id="KW-0067">ATP-binding</keyword>
<evidence type="ECO:0000256" key="2">
    <source>
        <dbReference type="ARBA" id="ARBA00012438"/>
    </source>
</evidence>
<dbReference type="CDD" id="cd17546">
    <property type="entry name" value="REC_hyHK_CKI1_RcsC-like"/>
    <property type="match status" value="1"/>
</dbReference>
<dbReference type="Gene3D" id="1.10.287.130">
    <property type="match status" value="1"/>
</dbReference>
<dbReference type="InterPro" id="IPR003594">
    <property type="entry name" value="HATPase_dom"/>
</dbReference>
<dbReference type="SMART" id="SM00448">
    <property type="entry name" value="REC"/>
    <property type="match status" value="1"/>
</dbReference>
<evidence type="ECO:0000256" key="3">
    <source>
        <dbReference type="ARBA" id="ARBA00022553"/>
    </source>
</evidence>
<dbReference type="InterPro" id="IPR003661">
    <property type="entry name" value="HisK_dim/P_dom"/>
</dbReference>
<dbReference type="PANTHER" id="PTHR45339:SF1">
    <property type="entry name" value="HYBRID SIGNAL TRANSDUCTION HISTIDINE KINASE J"/>
    <property type="match status" value="1"/>
</dbReference>
<dbReference type="InterPro" id="IPR036097">
    <property type="entry name" value="HisK_dim/P_sf"/>
</dbReference>
<feature type="domain" description="Response regulatory" evidence="13">
    <location>
        <begin position="944"/>
        <end position="1062"/>
    </location>
</feature>
<dbReference type="Gene3D" id="3.30.565.10">
    <property type="entry name" value="Histidine kinase-like ATPase, C-terminal domain"/>
    <property type="match status" value="1"/>
</dbReference>
<feature type="domain" description="PAS" evidence="14">
    <location>
        <begin position="288"/>
        <end position="330"/>
    </location>
</feature>
<dbReference type="GO" id="GO:0000155">
    <property type="term" value="F:phosphorelay sensor kinase activity"/>
    <property type="evidence" value="ECO:0007669"/>
    <property type="project" value="InterPro"/>
</dbReference>
<organism evidence="16 17">
    <name type="scientific">Pedobacter westerhofensis</name>
    <dbReference type="NCBI Taxonomy" id="425512"/>
    <lineage>
        <taxon>Bacteria</taxon>
        <taxon>Pseudomonadati</taxon>
        <taxon>Bacteroidota</taxon>
        <taxon>Sphingobacteriia</taxon>
        <taxon>Sphingobacteriales</taxon>
        <taxon>Sphingobacteriaceae</taxon>
        <taxon>Pedobacter</taxon>
    </lineage>
</organism>
<dbReference type="SUPFAM" id="SSF55785">
    <property type="entry name" value="PYP-like sensor domain (PAS domain)"/>
    <property type="match status" value="4"/>
</dbReference>
<keyword evidence="3 11" id="KW-0597">Phosphoprotein</keyword>
<dbReference type="EC" id="2.7.13.3" evidence="2"/>
<keyword evidence="17" id="KW-1185">Reference proteome</keyword>
<protein>
    <recommendedName>
        <fullName evidence="10">Sensory/regulatory protein RpfC</fullName>
        <ecNumber evidence="2">2.7.13.3</ecNumber>
    </recommendedName>
</protein>
<dbReference type="InterPro" id="IPR011006">
    <property type="entry name" value="CheY-like_superfamily"/>
</dbReference>
<evidence type="ECO:0000256" key="10">
    <source>
        <dbReference type="ARBA" id="ARBA00068150"/>
    </source>
</evidence>
<gene>
    <name evidence="16" type="ORF">SAMN06265348_109112</name>
</gene>
<dbReference type="SMART" id="SM00086">
    <property type="entry name" value="PAC"/>
    <property type="match status" value="4"/>
</dbReference>
<evidence type="ECO:0000256" key="8">
    <source>
        <dbReference type="ARBA" id="ARBA00023012"/>
    </source>
</evidence>
<dbReference type="PROSITE" id="PS50109">
    <property type="entry name" value="HIS_KIN"/>
    <property type="match status" value="1"/>
</dbReference>